<feature type="region of interest" description="Disordered" evidence="2">
    <location>
        <begin position="139"/>
        <end position="159"/>
    </location>
</feature>
<accession>A0AAV2TBQ3</accession>
<organism evidence="4 5">
    <name type="scientific">Calicophoron daubneyi</name>
    <name type="common">Rumen fluke</name>
    <name type="synonym">Paramphistomum daubneyi</name>
    <dbReference type="NCBI Taxonomy" id="300641"/>
    <lineage>
        <taxon>Eukaryota</taxon>
        <taxon>Metazoa</taxon>
        <taxon>Spiralia</taxon>
        <taxon>Lophotrochozoa</taxon>
        <taxon>Platyhelminthes</taxon>
        <taxon>Trematoda</taxon>
        <taxon>Digenea</taxon>
        <taxon>Plagiorchiida</taxon>
        <taxon>Pronocephalata</taxon>
        <taxon>Paramphistomoidea</taxon>
        <taxon>Paramphistomidae</taxon>
        <taxon>Calicophoron</taxon>
    </lineage>
</organism>
<reference evidence="4" key="1">
    <citation type="submission" date="2024-06" db="EMBL/GenBank/DDBJ databases">
        <authorList>
            <person name="Liu X."/>
            <person name="Lenzi L."/>
            <person name="Haldenby T S."/>
            <person name="Uol C."/>
        </authorList>
    </citation>
    <scope>NUCLEOTIDE SEQUENCE</scope>
</reference>
<protein>
    <recommendedName>
        <fullName evidence="3">RNB domain-containing protein</fullName>
    </recommendedName>
</protein>
<dbReference type="AlphaFoldDB" id="A0AAV2TBQ3"/>
<dbReference type="GO" id="GO:0000932">
    <property type="term" value="C:P-body"/>
    <property type="evidence" value="ECO:0007669"/>
    <property type="project" value="TreeGrafter"/>
</dbReference>
<dbReference type="SUPFAM" id="SSF50249">
    <property type="entry name" value="Nucleic acid-binding proteins"/>
    <property type="match status" value="2"/>
</dbReference>
<dbReference type="Gene3D" id="2.40.50.700">
    <property type="match status" value="1"/>
</dbReference>
<dbReference type="InterPro" id="IPR041505">
    <property type="entry name" value="Dis3_CSD2"/>
</dbReference>
<dbReference type="InterPro" id="IPR022966">
    <property type="entry name" value="RNase_II/R_CS"/>
</dbReference>
<dbReference type="Gene3D" id="2.40.50.690">
    <property type="match status" value="1"/>
</dbReference>
<dbReference type="PROSITE" id="PS01175">
    <property type="entry name" value="RIBONUCLEASE_II"/>
    <property type="match status" value="1"/>
</dbReference>
<gene>
    <name evidence="4" type="ORF">CDAUBV1_LOCUS7479</name>
</gene>
<dbReference type="GO" id="GO:0003723">
    <property type="term" value="F:RNA binding"/>
    <property type="evidence" value="ECO:0007669"/>
    <property type="project" value="InterPro"/>
</dbReference>
<dbReference type="PANTHER" id="PTHR23355:SF9">
    <property type="entry name" value="DIS3-LIKE EXONUCLEASE 2"/>
    <property type="match status" value="1"/>
</dbReference>
<dbReference type="Pfam" id="PF17849">
    <property type="entry name" value="OB_Dis3"/>
    <property type="match status" value="1"/>
</dbReference>
<dbReference type="InterPro" id="IPR012340">
    <property type="entry name" value="NA-bd_OB-fold"/>
</dbReference>
<dbReference type="GO" id="GO:0000175">
    <property type="term" value="F:3'-5'-RNA exonuclease activity"/>
    <property type="evidence" value="ECO:0007669"/>
    <property type="project" value="TreeGrafter"/>
</dbReference>
<name>A0AAV2TBQ3_CALDB</name>
<dbReference type="Proteomes" id="UP001497525">
    <property type="component" value="Unassembled WGS sequence"/>
</dbReference>
<dbReference type="Pfam" id="PF00773">
    <property type="entry name" value="RNB"/>
    <property type="match status" value="1"/>
</dbReference>
<feature type="domain" description="RNB" evidence="3">
    <location>
        <begin position="399"/>
        <end position="826"/>
    </location>
</feature>
<evidence type="ECO:0000313" key="4">
    <source>
        <dbReference type="EMBL" id="CAL5134271.1"/>
    </source>
</evidence>
<evidence type="ECO:0000256" key="2">
    <source>
        <dbReference type="SAM" id="MobiDB-lite"/>
    </source>
</evidence>
<comment type="caution">
    <text evidence="4">The sequence shown here is derived from an EMBL/GenBank/DDBJ whole genome shotgun (WGS) entry which is preliminary data.</text>
</comment>
<evidence type="ECO:0000259" key="3">
    <source>
        <dbReference type="SMART" id="SM00955"/>
    </source>
</evidence>
<feature type="region of interest" description="Disordered" evidence="2">
    <location>
        <begin position="1033"/>
        <end position="1053"/>
    </location>
</feature>
<proteinExistence type="inferred from homology"/>
<sequence length="1053" mass="118345">MAFRYMKEMVRCRSCRLFRCWSPLSSWQGTAFCAGWSTPRRYLNCTNNELAFQPKRIPFHHRHEKLASPISTEEALRLIEEGSLIQGQLQILSHSLAFVEHPSDRSKVFIIGTHRLQALHQDIVAVRILPMGQWRVKGTCRQSREPSEDAPNETPPNSVVEDVVEDRSPLPDANLGSEFVDVPGIKPSIPDASRTKPSSLYDNKTLLDLCLESSSNWPADLRSDLDLVNLPQALSPLPNPKLIRVGQVVSILKKSPRSRRLLGQVAFFPSRRGYITRKTAPLAPGEPTDNAVCLFVPNSPSYPLVKLDATKLPKAVKENQALGRSANYVCAITGWNNTRNIPHGVLSEQLGDMNELESATQRILIEFGLEDREFLPEHFVGLPSSPEKFTIPTIEYLRRRDFRSCCIFTIDPPSAKDIDDALHVKRLGYDLYEVGIHIADVTYFVHPGTALDQEAANRTTSIYLVQRVIPMLPAILSEHLCSLKPCADRLAFSVVLKVKSSGEVVDSWIGRSIIRSRVQLSYDQALTLLNLTVNKPEDPEKLQRFIDVVPKPELPFTFDQLQDAISILNKIAENLRKSRIENGALALQKTEIEFDLPCSSFNSNSDLSEPKLSSSPADRTVWPLGYSLQDAGPSHKLIEEWMLAANQAVARRLFDEFWQHIHRERPLVLDDGQPVSDDNQKWPGILLRRHSPPSPSDMEDLRRLFGAGGIELKGTTSKDLTDALNEHNKRLEEEGRTDEERKNIMDALSYLVYIRMKMATYFSLDDFVRTHPDLLADTTITQGSQRLLDHTWHFGLNVPLYTHFTSPIRRYADMLVHRALNYVLSKGGRSDTMHGKFTSQLNRPRGKTLVPIRRGRSPQLPQNPIKSAISRLAVQANWCNSKRMMTRRAQEASDRLFLTACLKDCGPVIVNATVLDFDKYDIQLFVPGLALLTKYPLKQFFRLTDTWKVVKSRAPTSAPSENEAELPEKCTGRTPSCLMLTWTPSKGEDTDVEGTAEQATITEKINVLSSVPCRIFCQPDSLVLGAEFLPAGVSDSKQSSPPCDPDGNGRTCL</sequence>
<dbReference type="SMART" id="SM00955">
    <property type="entry name" value="RNB"/>
    <property type="match status" value="1"/>
</dbReference>
<dbReference type="EMBL" id="CAXLJL010000190">
    <property type="protein sequence ID" value="CAL5134271.1"/>
    <property type="molecule type" value="Genomic_DNA"/>
</dbReference>
<dbReference type="GO" id="GO:0006402">
    <property type="term" value="P:mRNA catabolic process"/>
    <property type="evidence" value="ECO:0007669"/>
    <property type="project" value="TreeGrafter"/>
</dbReference>
<dbReference type="PANTHER" id="PTHR23355">
    <property type="entry name" value="RIBONUCLEASE"/>
    <property type="match status" value="1"/>
</dbReference>
<evidence type="ECO:0000313" key="5">
    <source>
        <dbReference type="Proteomes" id="UP001497525"/>
    </source>
</evidence>
<dbReference type="InterPro" id="IPR001900">
    <property type="entry name" value="RNase_II/R"/>
</dbReference>
<dbReference type="InterPro" id="IPR050180">
    <property type="entry name" value="RNR_Ribonuclease"/>
</dbReference>
<evidence type="ECO:0000256" key="1">
    <source>
        <dbReference type="RuleBase" id="RU003901"/>
    </source>
</evidence>
<comment type="similarity">
    <text evidence="1">Belongs to the RNR ribonuclease family.</text>
</comment>